<dbReference type="PANTHER" id="PTHR33223:SF6">
    <property type="entry name" value="CCHC-TYPE DOMAIN-CONTAINING PROTEIN"/>
    <property type="match status" value="1"/>
</dbReference>
<dbReference type="PANTHER" id="PTHR33223">
    <property type="entry name" value="CCHC-TYPE DOMAIN-CONTAINING PROTEIN"/>
    <property type="match status" value="1"/>
</dbReference>
<keyword evidence="4" id="KW-1185">Reference proteome</keyword>
<feature type="compositionally biased region" description="Low complexity" evidence="1">
    <location>
        <begin position="462"/>
        <end position="496"/>
    </location>
</feature>
<organism evidence="3 4">
    <name type="scientific">Mikania micrantha</name>
    <name type="common">bitter vine</name>
    <dbReference type="NCBI Taxonomy" id="192012"/>
    <lineage>
        <taxon>Eukaryota</taxon>
        <taxon>Viridiplantae</taxon>
        <taxon>Streptophyta</taxon>
        <taxon>Embryophyta</taxon>
        <taxon>Tracheophyta</taxon>
        <taxon>Spermatophyta</taxon>
        <taxon>Magnoliopsida</taxon>
        <taxon>eudicotyledons</taxon>
        <taxon>Gunneridae</taxon>
        <taxon>Pentapetalae</taxon>
        <taxon>asterids</taxon>
        <taxon>campanulids</taxon>
        <taxon>Asterales</taxon>
        <taxon>Asteraceae</taxon>
        <taxon>Asteroideae</taxon>
        <taxon>Heliantheae alliance</taxon>
        <taxon>Eupatorieae</taxon>
        <taxon>Mikania</taxon>
    </lineage>
</organism>
<feature type="compositionally biased region" description="Pro residues" evidence="1">
    <location>
        <begin position="81"/>
        <end position="108"/>
    </location>
</feature>
<feature type="compositionally biased region" description="Polar residues" evidence="1">
    <location>
        <begin position="38"/>
        <end position="61"/>
    </location>
</feature>
<reference evidence="3 4" key="1">
    <citation type="submission" date="2019-05" db="EMBL/GenBank/DDBJ databases">
        <title>Mikania micrantha, genome provides insights into the molecular mechanism of rapid growth.</title>
        <authorList>
            <person name="Liu B."/>
        </authorList>
    </citation>
    <scope>NUCLEOTIDE SEQUENCE [LARGE SCALE GENOMIC DNA]</scope>
    <source>
        <strain evidence="3">NLD-2019</strain>
        <tissue evidence="3">Leaf</tissue>
    </source>
</reference>
<dbReference type="EMBL" id="SZYD01000004">
    <property type="protein sequence ID" value="KAD6454541.1"/>
    <property type="molecule type" value="Genomic_DNA"/>
</dbReference>
<feature type="compositionally biased region" description="Gly residues" evidence="1">
    <location>
        <begin position="497"/>
        <end position="509"/>
    </location>
</feature>
<evidence type="ECO:0000256" key="1">
    <source>
        <dbReference type="SAM" id="MobiDB-lite"/>
    </source>
</evidence>
<evidence type="ECO:0000313" key="3">
    <source>
        <dbReference type="EMBL" id="KAD6454541.1"/>
    </source>
</evidence>
<evidence type="ECO:0000259" key="2">
    <source>
        <dbReference type="Pfam" id="PF03732"/>
    </source>
</evidence>
<dbReference type="Pfam" id="PF03732">
    <property type="entry name" value="Retrotrans_gag"/>
    <property type="match status" value="1"/>
</dbReference>
<dbReference type="OrthoDB" id="849200at2759"/>
<evidence type="ECO:0000313" key="4">
    <source>
        <dbReference type="Proteomes" id="UP000326396"/>
    </source>
</evidence>
<feature type="region of interest" description="Disordered" evidence="1">
    <location>
        <begin position="429"/>
        <end position="511"/>
    </location>
</feature>
<comment type="caution">
    <text evidence="3">The sequence shown here is derived from an EMBL/GenBank/DDBJ whole genome shotgun (WGS) entry which is preliminary data.</text>
</comment>
<feature type="compositionally biased region" description="Pro residues" evidence="1">
    <location>
        <begin position="62"/>
        <end position="74"/>
    </location>
</feature>
<name>A0A5N6PKH0_9ASTR</name>
<feature type="compositionally biased region" description="Low complexity" evidence="1">
    <location>
        <begin position="121"/>
        <end position="132"/>
    </location>
</feature>
<accession>A0A5N6PKH0</accession>
<dbReference type="Proteomes" id="UP000326396">
    <property type="component" value="Linkage Group LG12"/>
</dbReference>
<feature type="domain" description="Retrotransposon gag" evidence="2">
    <location>
        <begin position="223"/>
        <end position="309"/>
    </location>
</feature>
<dbReference type="AlphaFoldDB" id="A0A5N6PKH0"/>
<protein>
    <recommendedName>
        <fullName evidence="2">Retrotransposon gag domain-containing protein</fullName>
    </recommendedName>
</protein>
<proteinExistence type="predicted"/>
<feature type="region of interest" description="Disordered" evidence="1">
    <location>
        <begin position="29"/>
        <end position="171"/>
    </location>
</feature>
<sequence>MHTRFSGRDSPLEFDPEIKKTARINQTLQRLDRIVTPGLTNTNQTGESSNQSVPMADQNNQNPPPPPPPPPIPPFNQYAHMPPPNPNPVIPPNPFNQNNPPPNIPPNAMPNLRMAQNPLFNNPNHGVNPGNNLHEEDHILGGGSNSGEHGSWHEELHEEEDNNNYSPHGEAPVQGVDSHFRPTVTQNPSPIVPPLLRGRSFEIRPQYLAIIPNFRGTATEEPYERAKQWFHTLPSGSIYTWEEMQQLFLDEYYPMSKTSEARNAIRTFQQQSGELLHEAFTRFKELLRFCPHHQIPKWELIKAFYDGLTPEDLKFVSSSSNGTFLTNLEDDDWELLERLSKGSKTQASASRKAKHVIGKPRGEYVTKERFKALERQIANFSRASGKGNSNVSNVYDVCSFCGDIGHLESECMMNMNRNEEVNQVQGSFQNDKRNNDMNSNTYHPGLRNHPNFRYGNSSNQLNPNFQGSNQQGGNQGPSYQNRHQSYNQGNYQRGNYNQGGQGGGQGGYNQGTSNKIKEVQVTVNFKVVNKGVIQYFMYCTSTIAPRDEALKIGGLANVQHVAYTFGAKYY</sequence>
<gene>
    <name evidence="3" type="ORF">E3N88_09247</name>
</gene>
<dbReference type="InterPro" id="IPR005162">
    <property type="entry name" value="Retrotrans_gag_dom"/>
</dbReference>